<keyword evidence="1" id="KW-0472">Membrane</keyword>
<dbReference type="EMBL" id="PGXC01000005">
    <property type="protein sequence ID" value="PKK90395.1"/>
    <property type="molecule type" value="Genomic_DNA"/>
</dbReference>
<evidence type="ECO:0000256" key="1">
    <source>
        <dbReference type="SAM" id="Phobius"/>
    </source>
</evidence>
<comment type="caution">
    <text evidence="3">The sequence shown here is derived from an EMBL/GenBank/DDBJ whole genome shotgun (WGS) entry which is preliminary data.</text>
</comment>
<sequence length="742" mass="81248">MDSERSAGLMKAREVRIMKMSKYRQDEVSDNIWIPGLISGCGRSRESGSIIVLLAVSMIVMFAFLGLVVDGGNIYLAYNKMSKAADAAALAAAIEMPDREKAGEAALEYASLNGFTNGLDTNVVTMYQKPDSDNPNWIYVGMQRQQPVYFMRVLGFDRFSISLDAASVYYSFLPMSINGAGIYGLNGIQYLCAFGENGLKTYGDPYSVKWKNDGTPNPEYNPKGYNYTLDVAENYADVNGTSAMMVEIYDADCAAGLDENHTTAYALGHPPVNGGPTTTKFSVYAPDDTPNNYDDDILVASWTWKPGMSIEDTDMAWYCPPGFSFDTSTHGTGKYRFNVITGDGCANNVYNLRSGPPRAPKGGEIGAAQSNPVISGTFVMQFEAYDWDNLSKAKKPIDEVQIIIDGAAYGNYSSFGIMTPNDTWTPLSIDITDKITRTNPVITLKDVARFMYEGKVSDWNNDIRNVRVLKDGVVIIDQPMEYDIKPDGGVDYTFQAADNPAPVYTLEFAAHDWDTAGECQVYFNSNLLNWEAQGLTANDSTRTFSFDVSDFVSGDKGYVAVIDNTNTLGNWYNKMVLKKDGAVVWEYVDSNPVESSAIPDIRKHSGLGSDAGWGENTQFNPFNGSSIAGVSGMQMQFDKSGTVNVMLGQVPPEAAGVNLHIQKFDTDVGAKSILFWDELGNSWPGTLSGNGTWMEDVIKMPSGYAGSTLYATYAAGAGDTSTWYMWFENSMQGMPGKVRLVK</sequence>
<evidence type="ECO:0000313" key="4">
    <source>
        <dbReference type="Proteomes" id="UP000233256"/>
    </source>
</evidence>
<protein>
    <recommendedName>
        <fullName evidence="2">Putative Flp pilus-assembly TadG-like N-terminal domain-containing protein</fullName>
    </recommendedName>
</protein>
<dbReference type="Pfam" id="PF13400">
    <property type="entry name" value="Tad"/>
    <property type="match status" value="1"/>
</dbReference>
<dbReference type="InterPro" id="IPR028087">
    <property type="entry name" value="Tad_N"/>
</dbReference>
<feature type="domain" description="Putative Flp pilus-assembly TadG-like N-terminal" evidence="2">
    <location>
        <begin position="48"/>
        <end position="93"/>
    </location>
</feature>
<proteinExistence type="predicted"/>
<keyword evidence="1" id="KW-0812">Transmembrane</keyword>
<keyword evidence="1" id="KW-1133">Transmembrane helix</keyword>
<dbReference type="AlphaFoldDB" id="A0A2N1PPX4"/>
<evidence type="ECO:0000259" key="2">
    <source>
        <dbReference type="Pfam" id="PF13400"/>
    </source>
</evidence>
<accession>A0A2N1PPX4</accession>
<organism evidence="3 4">
    <name type="scientific">Candidatus Wallbacteria bacterium HGW-Wallbacteria-1</name>
    <dbReference type="NCBI Taxonomy" id="2013854"/>
    <lineage>
        <taxon>Bacteria</taxon>
        <taxon>Candidatus Walliibacteriota</taxon>
    </lineage>
</organism>
<feature type="transmembrane region" description="Helical" evidence="1">
    <location>
        <begin position="50"/>
        <end position="69"/>
    </location>
</feature>
<dbReference type="Proteomes" id="UP000233256">
    <property type="component" value="Unassembled WGS sequence"/>
</dbReference>
<name>A0A2N1PPX4_9BACT</name>
<gene>
    <name evidence="3" type="ORF">CVV64_08505</name>
</gene>
<evidence type="ECO:0000313" key="3">
    <source>
        <dbReference type="EMBL" id="PKK90395.1"/>
    </source>
</evidence>
<reference evidence="3 4" key="1">
    <citation type="journal article" date="2017" name="ISME J.">
        <title>Potential for microbial H2 and metal transformations associated with novel bacteria and archaea in deep terrestrial subsurface sediments.</title>
        <authorList>
            <person name="Hernsdorf A.W."/>
            <person name="Amano Y."/>
            <person name="Miyakawa K."/>
            <person name="Ise K."/>
            <person name="Suzuki Y."/>
            <person name="Anantharaman K."/>
            <person name="Probst A."/>
            <person name="Burstein D."/>
            <person name="Thomas B.C."/>
            <person name="Banfield J.F."/>
        </authorList>
    </citation>
    <scope>NUCLEOTIDE SEQUENCE [LARGE SCALE GENOMIC DNA]</scope>
    <source>
        <strain evidence="3">HGW-Wallbacteria-1</strain>
    </source>
</reference>